<evidence type="ECO:0000256" key="5">
    <source>
        <dbReference type="ARBA" id="ARBA00023098"/>
    </source>
</evidence>
<feature type="modified residue" description="Pyruvic acid (Ser); by autocatalysis" evidence="12">
    <location>
        <position position="246"/>
    </location>
</feature>
<reference evidence="13 14" key="1">
    <citation type="submission" date="2016-11" db="EMBL/GenBank/DDBJ databases">
        <authorList>
            <person name="Jaros S."/>
            <person name="Januszkiewicz K."/>
            <person name="Wedrychowicz H."/>
        </authorList>
    </citation>
    <scope>NUCLEOTIDE SEQUENCE [LARGE SCALE GENOMIC DNA]</scope>
    <source>
        <strain evidence="13 14">DSM 19980</strain>
    </source>
</reference>
<comment type="subunit">
    <text evidence="12">Heterodimer of a large membrane-associated beta subunit and a small pyruvoyl-containing alpha subunit.</text>
</comment>
<dbReference type="STRING" id="1121942.SAMN02745148_00065"/>
<feature type="active site" description="Charge relay system; for autoendoproteolytic cleavage activity" evidence="12">
    <location>
        <position position="88"/>
    </location>
</feature>
<evidence type="ECO:0000256" key="11">
    <source>
        <dbReference type="ARBA" id="ARBA00023317"/>
    </source>
</evidence>
<dbReference type="PANTHER" id="PTHR10067">
    <property type="entry name" value="PHOSPHATIDYLSERINE DECARBOXYLASE"/>
    <property type="match status" value="1"/>
</dbReference>
<dbReference type="GO" id="GO:0005886">
    <property type="term" value="C:plasma membrane"/>
    <property type="evidence" value="ECO:0007669"/>
    <property type="project" value="UniProtKB-SubCell"/>
</dbReference>
<dbReference type="RefSeq" id="WP_072818510.1">
    <property type="nucleotide sequence ID" value="NZ_FQUJ01000002.1"/>
</dbReference>
<comment type="catalytic activity">
    <reaction evidence="12">
        <text>a 1,2-diacyl-sn-glycero-3-phospho-L-serine + H(+) = a 1,2-diacyl-sn-glycero-3-phosphoethanolamine + CO2</text>
        <dbReference type="Rhea" id="RHEA:20828"/>
        <dbReference type="ChEBI" id="CHEBI:15378"/>
        <dbReference type="ChEBI" id="CHEBI:16526"/>
        <dbReference type="ChEBI" id="CHEBI:57262"/>
        <dbReference type="ChEBI" id="CHEBI:64612"/>
        <dbReference type="EC" id="4.1.1.65"/>
    </reaction>
</comment>
<evidence type="ECO:0000256" key="8">
    <source>
        <dbReference type="ARBA" id="ARBA00023209"/>
    </source>
</evidence>
<dbReference type="InterPro" id="IPR033178">
    <property type="entry name" value="PSD_type1_pro"/>
</dbReference>
<dbReference type="AlphaFoldDB" id="A0A1M4SCE6"/>
<feature type="site" description="Cleavage (non-hydrolytic); by autocatalysis" evidence="12">
    <location>
        <begin position="245"/>
        <end position="246"/>
    </location>
</feature>
<comment type="similarity">
    <text evidence="12">Belongs to the phosphatidylserine decarboxylase family. PSD-B subfamily. Prokaryotic type I sub-subfamily.</text>
</comment>
<feature type="active site" description="Charge relay system; for autoendoproteolytic cleavage activity" evidence="12">
    <location>
        <position position="145"/>
    </location>
</feature>
<comment type="cofactor">
    <cofactor evidence="12">
        <name>pyruvate</name>
        <dbReference type="ChEBI" id="CHEBI:15361"/>
    </cofactor>
    <text evidence="12">Binds 1 pyruvoyl group covalently per subunit.</text>
</comment>
<evidence type="ECO:0000256" key="7">
    <source>
        <dbReference type="ARBA" id="ARBA00023145"/>
    </source>
</evidence>
<evidence type="ECO:0000256" key="2">
    <source>
        <dbReference type="ARBA" id="ARBA00022475"/>
    </source>
</evidence>
<protein>
    <recommendedName>
        <fullName evidence="12">Phosphatidylserine decarboxylase proenzyme</fullName>
        <ecNumber evidence="12">4.1.1.65</ecNumber>
    </recommendedName>
    <component>
        <recommendedName>
            <fullName evidence="12">Phosphatidylserine decarboxylase alpha chain</fullName>
        </recommendedName>
    </component>
    <component>
        <recommendedName>
            <fullName evidence="12">Phosphatidylserine decarboxylase beta chain</fullName>
        </recommendedName>
    </component>
</protein>
<dbReference type="InterPro" id="IPR033177">
    <property type="entry name" value="PSD-B"/>
</dbReference>
<evidence type="ECO:0000256" key="1">
    <source>
        <dbReference type="ARBA" id="ARBA00005189"/>
    </source>
</evidence>
<dbReference type="UniPathway" id="UPA00558">
    <property type="reaction ID" value="UER00616"/>
</dbReference>
<keyword evidence="8 12" id="KW-0594">Phospholipid biosynthesis</keyword>
<feature type="active site" description="Schiff-base intermediate with substrate; via pyruvic acid; for decarboxylase activity" evidence="12">
    <location>
        <position position="246"/>
    </location>
</feature>
<dbReference type="GO" id="GO:0004609">
    <property type="term" value="F:phosphatidylserine decarboxylase activity"/>
    <property type="evidence" value="ECO:0007669"/>
    <property type="project" value="UniProtKB-UniRule"/>
</dbReference>
<sequence length="280" mass="30929">MTFDKLFSLAQYPLPHHLISRLAGLAADCRAPWFKDPFIKWFIRRYGVDMSQAKEPEPTAYDCFNDFFTRALRADARPIGGGIVSPADGFLSQFGDIEHGTLIQAKGQTYSVTSLLGGDTRRANPFRQGSFATVYLSPKDYHRVHMPVTGTLRETIYVPGRLFSVNLATADNVPRLFARNERLVCIFETEFGPMAMVLVGAMIVASIETVWAGQVTPLSKQIQTTRLDKPIELAKGAEMGRFKLGSTVILCFSRNVDFRDGLGVDDSPMSMGQTLGGFSG</sequence>
<dbReference type="OrthoDB" id="9802030at2"/>
<evidence type="ECO:0000256" key="6">
    <source>
        <dbReference type="ARBA" id="ARBA00023136"/>
    </source>
</evidence>
<keyword evidence="14" id="KW-1185">Reference proteome</keyword>
<gene>
    <name evidence="12" type="primary">psd</name>
    <name evidence="13" type="ORF">SAMN02745148_00065</name>
</gene>
<dbReference type="HAMAP" id="MF_00662">
    <property type="entry name" value="PS_decarb_PSD_B_type1"/>
    <property type="match status" value="1"/>
</dbReference>
<evidence type="ECO:0000256" key="3">
    <source>
        <dbReference type="ARBA" id="ARBA00022516"/>
    </source>
</evidence>
<evidence type="ECO:0000256" key="9">
    <source>
        <dbReference type="ARBA" id="ARBA00023239"/>
    </source>
</evidence>
<dbReference type="Pfam" id="PF02666">
    <property type="entry name" value="PS_Dcarbxylase"/>
    <property type="match status" value="1"/>
</dbReference>
<dbReference type="EC" id="4.1.1.65" evidence="12"/>
<keyword evidence="6 12" id="KW-0472">Membrane</keyword>
<keyword evidence="7 12" id="KW-0865">Zymogen</keyword>
<accession>A0A1M4SCE6</accession>
<evidence type="ECO:0000256" key="12">
    <source>
        <dbReference type="HAMAP-Rule" id="MF_00662"/>
    </source>
</evidence>
<keyword evidence="5 12" id="KW-0443">Lipid metabolism</keyword>
<proteinExistence type="inferred from homology"/>
<comment type="pathway">
    <text evidence="1">Lipid metabolism.</text>
</comment>
<keyword evidence="4 12" id="KW-0210">Decarboxylase</keyword>
<keyword evidence="3 12" id="KW-0444">Lipid biosynthesis</keyword>
<dbReference type="EMBL" id="FQUJ01000002">
    <property type="protein sequence ID" value="SHE29894.1"/>
    <property type="molecule type" value="Genomic_DNA"/>
</dbReference>
<name>A0A1M4SCE6_9GAMM</name>
<dbReference type="PANTHER" id="PTHR10067:SF6">
    <property type="entry name" value="PHOSPHATIDYLSERINE DECARBOXYLASE PROENZYME, MITOCHONDRIAL"/>
    <property type="match status" value="1"/>
</dbReference>
<keyword evidence="10 12" id="KW-1208">Phospholipid metabolism</keyword>
<keyword evidence="11 12" id="KW-0670">Pyruvate</keyword>
<evidence type="ECO:0000256" key="4">
    <source>
        <dbReference type="ARBA" id="ARBA00022793"/>
    </source>
</evidence>
<comment type="pathway">
    <text evidence="12">Phospholipid metabolism; phosphatidylethanolamine biosynthesis; phosphatidylethanolamine from CDP-diacylglycerol: step 2/2.</text>
</comment>
<dbReference type="Proteomes" id="UP000184346">
    <property type="component" value="Unassembled WGS sequence"/>
</dbReference>
<evidence type="ECO:0000313" key="13">
    <source>
        <dbReference type="EMBL" id="SHE29894.1"/>
    </source>
</evidence>
<comment type="function">
    <text evidence="12">Catalyzes the formation of phosphatidylethanolamine (PtdEtn) from phosphatidylserine (PtdSer).</text>
</comment>
<feature type="chain" id="PRO_5023547493" description="Phosphatidylserine decarboxylase alpha chain" evidence="12">
    <location>
        <begin position="246"/>
        <end position="280"/>
    </location>
</feature>
<comment type="PTM">
    <text evidence="12">Is synthesized initially as an inactive proenzyme. Formation of the active enzyme involves a self-maturation process in which the active site pyruvoyl group is generated from an internal serine residue via an autocatalytic post-translational modification. Two non-identical subunits are generated from the proenzyme in this reaction, and the pyruvate is formed at the N-terminus of the alpha chain, which is derived from the carboxyl end of the proenzyme. The autoendoproteolytic cleavage occurs by a canonical serine protease mechanism, in which the side chain hydroxyl group of the serine supplies its oxygen atom to form the C-terminus of the beta chain, while the remainder of the serine residue undergoes an oxidative deamination to produce ammonia and the pyruvoyl prosthetic group on the alpha chain. During this reaction, the Ser that is part of the protease active site of the proenzyme becomes the pyruvoyl prosthetic group, which constitutes an essential element of the active site of the mature decarboxylase.</text>
</comment>
<evidence type="ECO:0000313" key="14">
    <source>
        <dbReference type="Proteomes" id="UP000184346"/>
    </source>
</evidence>
<feature type="chain" id="PRO_5023547494" description="Phosphatidylserine decarboxylase beta chain" evidence="12">
    <location>
        <begin position="1"/>
        <end position="245"/>
    </location>
</feature>
<organism evidence="13 14">
    <name type="scientific">Modicisalibacter ilicicola DSM 19980</name>
    <dbReference type="NCBI Taxonomy" id="1121942"/>
    <lineage>
        <taxon>Bacteria</taxon>
        <taxon>Pseudomonadati</taxon>
        <taxon>Pseudomonadota</taxon>
        <taxon>Gammaproteobacteria</taxon>
        <taxon>Oceanospirillales</taxon>
        <taxon>Halomonadaceae</taxon>
        <taxon>Modicisalibacter</taxon>
    </lineage>
</organism>
<evidence type="ECO:0000256" key="10">
    <source>
        <dbReference type="ARBA" id="ARBA00023264"/>
    </source>
</evidence>
<dbReference type="NCBIfam" id="TIGR00163">
    <property type="entry name" value="PS_decarb"/>
    <property type="match status" value="1"/>
</dbReference>
<comment type="subcellular location">
    <subcellularLocation>
        <location evidence="12">Cell membrane</location>
        <topology evidence="12">Peripheral membrane protein</topology>
    </subcellularLocation>
</comment>
<dbReference type="GO" id="GO:0006646">
    <property type="term" value="P:phosphatidylethanolamine biosynthetic process"/>
    <property type="evidence" value="ECO:0007669"/>
    <property type="project" value="UniProtKB-UniRule"/>
</dbReference>
<keyword evidence="2 12" id="KW-1003">Cell membrane</keyword>
<feature type="active site" description="Charge relay system; for autoendoproteolytic cleavage activity" evidence="12">
    <location>
        <position position="246"/>
    </location>
</feature>
<dbReference type="InterPro" id="IPR003817">
    <property type="entry name" value="PS_Dcarbxylase"/>
</dbReference>
<keyword evidence="9 12" id="KW-0456">Lyase</keyword>